<feature type="region of interest" description="Disordered" evidence="2">
    <location>
        <begin position="499"/>
        <end position="531"/>
    </location>
</feature>
<dbReference type="PANTHER" id="PTHR37616">
    <property type="entry name" value="BZIP TRANSCRIPTION FACTOR 60-LIKE"/>
    <property type="match status" value="1"/>
</dbReference>
<protein>
    <recommendedName>
        <fullName evidence="3">BZIP domain-containing protein</fullName>
    </recommendedName>
</protein>
<dbReference type="InterPro" id="IPR004827">
    <property type="entry name" value="bZIP"/>
</dbReference>
<feature type="domain" description="BZIP" evidence="3">
    <location>
        <begin position="381"/>
        <end position="444"/>
    </location>
</feature>
<name>A0A9P5S1C1_9FUNG</name>
<dbReference type="CDD" id="cd14810">
    <property type="entry name" value="bZIP_u1"/>
    <property type="match status" value="1"/>
</dbReference>
<feature type="region of interest" description="Disordered" evidence="2">
    <location>
        <begin position="330"/>
        <end position="394"/>
    </location>
</feature>
<dbReference type="OrthoDB" id="5571888at2759"/>
<feature type="compositionally biased region" description="Polar residues" evidence="2">
    <location>
        <begin position="145"/>
        <end position="158"/>
    </location>
</feature>
<feature type="region of interest" description="Disordered" evidence="2">
    <location>
        <begin position="145"/>
        <end position="167"/>
    </location>
</feature>
<dbReference type="PROSITE" id="PS50217">
    <property type="entry name" value="BZIP"/>
    <property type="match status" value="1"/>
</dbReference>
<dbReference type="AlphaFoldDB" id="A0A9P5S1C1"/>
<sequence>MADNTPLSNGNSNSDNSSMNDNTAMFGDFFELDLLDPADSNSDLFSFLLNNEDFNAVTNSPSSLSSDSLLDLSTFGSLNNLENLPLLEGFPSQVDTLAEKSLKAEEQDLRFLLAHNLQQQQEQQAQSQVTSTNVSIDNSSLVAQLTTPTESTVPPQNLATPAASPAASTMKAPEASISAAAVTAQIAILLDSSKSTAVTAAAATTPSAPPPIKAPTKTSSPTPAQAPSPKKRSSPEPSPASRKKAKAETPPAPAPAPALTPISAKTPPTLASLTSTTNTTLSAATLQFLLQQQMQTPLVPQLFTGKLTREEIEETLARLLESTKYLIEASKEAEEKDENIDSDGDESETAESSEPGQTHGLKTQPGIKTDDIPSSKDLKKMTSKERRQLRNKISARNFRVRRKEYISTLEGQVEQHKTEARHLREAVTIVQAENQRLKEELEASKRQLAQATITRAASTATPQQLLLTPSTSLSSESQSLLASLLTRTAINPNASNAKNITLTMPRPQSPIIKPNLNKDVPNSSSVSGKSWKDESPVFIHTTLIPEIHLADNLQFGPKPLGSKEDDMSDRPWMCMESPSKKPSTLEKNPLLMSGVIYELMQTIASAGLNNAELTLNKQDSTTTATAAQEEESKAMAQDYESDRRMSEALEWKMQLDLMKEAQAVQALAARRLDVDGGIDNELSQEDLMRMFAHLNGTTATSVFGTPTAEDPNMMEWLYESMMAGLVELDLQTIQDRQTFLPFSEVHYA</sequence>
<keyword evidence="5" id="KW-1185">Reference proteome</keyword>
<dbReference type="Gene3D" id="1.20.5.170">
    <property type="match status" value="1"/>
</dbReference>
<evidence type="ECO:0000256" key="2">
    <source>
        <dbReference type="SAM" id="MobiDB-lite"/>
    </source>
</evidence>
<keyword evidence="1" id="KW-0175">Coiled coil</keyword>
<proteinExistence type="predicted"/>
<evidence type="ECO:0000313" key="4">
    <source>
        <dbReference type="EMBL" id="KAF9152773.1"/>
    </source>
</evidence>
<comment type="caution">
    <text evidence="4">The sequence shown here is derived from an EMBL/GenBank/DDBJ whole genome shotgun (WGS) entry which is preliminary data.</text>
</comment>
<evidence type="ECO:0000313" key="5">
    <source>
        <dbReference type="Proteomes" id="UP000748756"/>
    </source>
</evidence>
<dbReference type="EMBL" id="JAAAUQ010000220">
    <property type="protein sequence ID" value="KAF9152773.1"/>
    <property type="molecule type" value="Genomic_DNA"/>
</dbReference>
<feature type="compositionally biased region" description="Acidic residues" evidence="2">
    <location>
        <begin position="335"/>
        <end position="351"/>
    </location>
</feature>
<dbReference type="Pfam" id="PF00170">
    <property type="entry name" value="bZIP_1"/>
    <property type="match status" value="1"/>
</dbReference>
<reference evidence="4" key="1">
    <citation type="journal article" date="2020" name="Fungal Divers.">
        <title>Resolving the Mortierellaceae phylogeny through synthesis of multi-gene phylogenetics and phylogenomics.</title>
        <authorList>
            <person name="Vandepol N."/>
            <person name="Liber J."/>
            <person name="Desiro A."/>
            <person name="Na H."/>
            <person name="Kennedy M."/>
            <person name="Barry K."/>
            <person name="Grigoriev I.V."/>
            <person name="Miller A.N."/>
            <person name="O'Donnell K."/>
            <person name="Stajich J.E."/>
            <person name="Bonito G."/>
        </authorList>
    </citation>
    <scope>NUCLEOTIDE SEQUENCE</scope>
    <source>
        <strain evidence="4">NRRL 6426</strain>
    </source>
</reference>
<dbReference type="SMART" id="SM00338">
    <property type="entry name" value="BRLZ"/>
    <property type="match status" value="1"/>
</dbReference>
<feature type="compositionally biased region" description="Low complexity" evidence="2">
    <location>
        <begin position="214"/>
        <end position="228"/>
    </location>
</feature>
<dbReference type="PROSITE" id="PS00036">
    <property type="entry name" value="BZIP_BASIC"/>
    <property type="match status" value="1"/>
</dbReference>
<dbReference type="Proteomes" id="UP000748756">
    <property type="component" value="Unassembled WGS sequence"/>
</dbReference>
<organism evidence="4 5">
    <name type="scientific">Linnemannia schmuckeri</name>
    <dbReference type="NCBI Taxonomy" id="64567"/>
    <lineage>
        <taxon>Eukaryota</taxon>
        <taxon>Fungi</taxon>
        <taxon>Fungi incertae sedis</taxon>
        <taxon>Mucoromycota</taxon>
        <taxon>Mortierellomycotina</taxon>
        <taxon>Mortierellomycetes</taxon>
        <taxon>Mortierellales</taxon>
        <taxon>Mortierellaceae</taxon>
        <taxon>Linnemannia</taxon>
    </lineage>
</organism>
<accession>A0A9P5S1C1</accession>
<evidence type="ECO:0000256" key="1">
    <source>
        <dbReference type="SAM" id="Coils"/>
    </source>
</evidence>
<evidence type="ECO:0000259" key="3">
    <source>
        <dbReference type="PROSITE" id="PS50217"/>
    </source>
</evidence>
<feature type="compositionally biased region" description="Low complexity" evidence="2">
    <location>
        <begin position="259"/>
        <end position="275"/>
    </location>
</feature>
<feature type="region of interest" description="Disordered" evidence="2">
    <location>
        <begin position="201"/>
        <end position="275"/>
    </location>
</feature>
<gene>
    <name evidence="4" type="ORF">BG015_004728</name>
</gene>
<feature type="compositionally biased region" description="Basic and acidic residues" evidence="2">
    <location>
        <begin position="368"/>
        <end position="388"/>
    </location>
</feature>
<dbReference type="GO" id="GO:0003700">
    <property type="term" value="F:DNA-binding transcription factor activity"/>
    <property type="evidence" value="ECO:0007669"/>
    <property type="project" value="InterPro"/>
</dbReference>
<dbReference type="InterPro" id="IPR046347">
    <property type="entry name" value="bZIP_sf"/>
</dbReference>
<dbReference type="PANTHER" id="PTHR37616:SF2">
    <property type="entry name" value="BZIP DOMAIN-CONTAINING PROTEIN"/>
    <property type="match status" value="1"/>
</dbReference>
<feature type="coiled-coil region" evidence="1">
    <location>
        <begin position="406"/>
        <end position="454"/>
    </location>
</feature>
<dbReference type="SUPFAM" id="SSF57959">
    <property type="entry name" value="Leucine zipper domain"/>
    <property type="match status" value="1"/>
</dbReference>